<sequence>GGKVVQKRVNNLKELIGKYDIVINCMGVEANKFGDDKGVYPIRGQVYRVNAPWIKHGVMAGDHYILLNSETVVLGGTKQKGDWNRDVYVKDSEDIMDGCAQLVPSVRTAPIMSEWVGLRPGRDSVRLETEVISNWGKKLHVVHNYGHGGSGVTLSLNN</sequence>
<comment type="cofactor">
    <cofactor evidence="1">
        <name>FAD</name>
        <dbReference type="ChEBI" id="CHEBI:57692"/>
    </cofactor>
</comment>
<evidence type="ECO:0000256" key="5">
    <source>
        <dbReference type="ARBA" id="ARBA00022827"/>
    </source>
</evidence>
<comment type="similarity">
    <text evidence="3">Belongs to the DAMOX/DASOX family.</text>
</comment>
<keyword evidence="5" id="KW-0274">FAD</keyword>
<dbReference type="SUPFAM" id="SSF54373">
    <property type="entry name" value="FAD-linked reductases, C-terminal domain"/>
    <property type="match status" value="1"/>
</dbReference>
<dbReference type="PANTHER" id="PTHR11530:SF11">
    <property type="entry name" value="D-ASPARTATE OXIDASE"/>
    <property type="match status" value="1"/>
</dbReference>
<comment type="subcellular location">
    <subcellularLocation>
        <location evidence="2">Peroxisome matrix</location>
    </subcellularLocation>
</comment>
<proteinExistence type="inferred from homology"/>
<gene>
    <name evidence="8" type="ORF">ONB1V03_LOCUS20814</name>
</gene>
<dbReference type="PANTHER" id="PTHR11530">
    <property type="entry name" value="D-AMINO ACID OXIDASE"/>
    <property type="match status" value="1"/>
</dbReference>
<protein>
    <recommendedName>
        <fullName evidence="7">FAD dependent oxidoreductase domain-containing protein</fullName>
    </recommendedName>
</protein>
<organism evidence="8">
    <name type="scientific">Oppiella nova</name>
    <dbReference type="NCBI Taxonomy" id="334625"/>
    <lineage>
        <taxon>Eukaryota</taxon>
        <taxon>Metazoa</taxon>
        <taxon>Ecdysozoa</taxon>
        <taxon>Arthropoda</taxon>
        <taxon>Chelicerata</taxon>
        <taxon>Arachnida</taxon>
        <taxon>Acari</taxon>
        <taxon>Acariformes</taxon>
        <taxon>Sarcoptiformes</taxon>
        <taxon>Oribatida</taxon>
        <taxon>Brachypylina</taxon>
        <taxon>Oppioidea</taxon>
        <taxon>Oppiidae</taxon>
        <taxon>Oppiella</taxon>
    </lineage>
</organism>
<name>A0A7R9MQB2_9ACAR</name>
<feature type="domain" description="FAD dependent oxidoreductase" evidence="7">
    <location>
        <begin position="8"/>
        <end position="155"/>
    </location>
</feature>
<evidence type="ECO:0000259" key="7">
    <source>
        <dbReference type="Pfam" id="PF01266"/>
    </source>
</evidence>
<dbReference type="SUPFAM" id="SSF51971">
    <property type="entry name" value="Nucleotide-binding domain"/>
    <property type="match status" value="1"/>
</dbReference>
<accession>A0A7R9MQB2</accession>
<keyword evidence="6" id="KW-0560">Oxidoreductase</keyword>
<dbReference type="Pfam" id="PF01266">
    <property type="entry name" value="DAO"/>
    <property type="match status" value="1"/>
</dbReference>
<dbReference type="OrthoDB" id="6512784at2759"/>
<dbReference type="Proteomes" id="UP000728032">
    <property type="component" value="Unassembled WGS sequence"/>
</dbReference>
<dbReference type="InterPro" id="IPR006076">
    <property type="entry name" value="FAD-dep_OxRdtase"/>
</dbReference>
<evidence type="ECO:0000256" key="4">
    <source>
        <dbReference type="ARBA" id="ARBA00022630"/>
    </source>
</evidence>
<dbReference type="EMBL" id="CAJPVJ010037160">
    <property type="protein sequence ID" value="CAG2181393.1"/>
    <property type="molecule type" value="Genomic_DNA"/>
</dbReference>
<dbReference type="Gene3D" id="3.30.9.10">
    <property type="entry name" value="D-Amino Acid Oxidase, subunit A, domain 2"/>
    <property type="match status" value="1"/>
</dbReference>
<dbReference type="GO" id="GO:0071949">
    <property type="term" value="F:FAD binding"/>
    <property type="evidence" value="ECO:0007669"/>
    <property type="project" value="InterPro"/>
</dbReference>
<dbReference type="EMBL" id="OC951985">
    <property type="protein sequence ID" value="CAD7664256.1"/>
    <property type="molecule type" value="Genomic_DNA"/>
</dbReference>
<evidence type="ECO:0000313" key="8">
    <source>
        <dbReference type="EMBL" id="CAD7664256.1"/>
    </source>
</evidence>
<dbReference type="AlphaFoldDB" id="A0A7R9MQB2"/>
<evidence type="ECO:0000313" key="9">
    <source>
        <dbReference type="Proteomes" id="UP000728032"/>
    </source>
</evidence>
<feature type="non-terminal residue" evidence="8">
    <location>
        <position position="158"/>
    </location>
</feature>
<reference evidence="8" key="1">
    <citation type="submission" date="2020-11" db="EMBL/GenBank/DDBJ databases">
        <authorList>
            <person name="Tran Van P."/>
        </authorList>
    </citation>
    <scope>NUCLEOTIDE SEQUENCE</scope>
</reference>
<evidence type="ECO:0000256" key="1">
    <source>
        <dbReference type="ARBA" id="ARBA00001974"/>
    </source>
</evidence>
<evidence type="ECO:0000256" key="2">
    <source>
        <dbReference type="ARBA" id="ARBA00004253"/>
    </source>
</evidence>
<dbReference type="GO" id="GO:0019478">
    <property type="term" value="P:D-amino acid catabolic process"/>
    <property type="evidence" value="ECO:0007669"/>
    <property type="project" value="TreeGrafter"/>
</dbReference>
<keyword evidence="9" id="KW-1185">Reference proteome</keyword>
<dbReference type="GO" id="GO:0003884">
    <property type="term" value="F:D-amino-acid oxidase activity"/>
    <property type="evidence" value="ECO:0007669"/>
    <property type="project" value="InterPro"/>
</dbReference>
<dbReference type="InterPro" id="IPR023209">
    <property type="entry name" value="DAO"/>
</dbReference>
<evidence type="ECO:0000256" key="3">
    <source>
        <dbReference type="ARBA" id="ARBA00006730"/>
    </source>
</evidence>
<keyword evidence="4" id="KW-0285">Flavoprotein</keyword>
<evidence type="ECO:0000256" key="6">
    <source>
        <dbReference type="ARBA" id="ARBA00023002"/>
    </source>
</evidence>
<dbReference type="GO" id="GO:0005782">
    <property type="term" value="C:peroxisomal matrix"/>
    <property type="evidence" value="ECO:0007669"/>
    <property type="project" value="UniProtKB-SubCell"/>
</dbReference>